<organism evidence="2 4">
    <name type="scientific">Didymodactylos carnosus</name>
    <dbReference type="NCBI Taxonomy" id="1234261"/>
    <lineage>
        <taxon>Eukaryota</taxon>
        <taxon>Metazoa</taxon>
        <taxon>Spiralia</taxon>
        <taxon>Gnathifera</taxon>
        <taxon>Rotifera</taxon>
        <taxon>Eurotatoria</taxon>
        <taxon>Bdelloidea</taxon>
        <taxon>Philodinida</taxon>
        <taxon>Philodinidae</taxon>
        <taxon>Didymodactylos</taxon>
    </lineage>
</organism>
<feature type="non-terminal residue" evidence="2">
    <location>
        <position position="1"/>
    </location>
</feature>
<dbReference type="Pfam" id="PF00024">
    <property type="entry name" value="PAN_1"/>
    <property type="match status" value="1"/>
</dbReference>
<comment type="caution">
    <text evidence="2">The sequence shown here is derived from an EMBL/GenBank/DDBJ whole genome shotgun (WGS) entry which is preliminary data.</text>
</comment>
<feature type="domain" description="Apple" evidence="1">
    <location>
        <begin position="15"/>
        <end position="62"/>
    </location>
</feature>
<name>A0A815MI66_9BILA</name>
<proteinExistence type="predicted"/>
<sequence length="229" mass="25767">DFGTSFIPADPMELISTIWVSSEISCTETCNINLLCRTYDYDTLSKRCRLFEGEITTGQVNRSAAIPSTSRVSSIVYTEQLYLAYNQTCDKCQINRYLLCINNICQCTPHTCWNGDRGCCYFYGQISDVTSMSQTINLTAYANDIDNHNVTYNLSVWLGGWAGQNDSAYVSFQFLSSSLSVLGTSKQIGQALDTDRGHTTQLIYRSTPAVTELHFDDYCDHFSRKLLNT</sequence>
<gene>
    <name evidence="2" type="ORF">GPM918_LOCUS33768</name>
    <name evidence="3" type="ORF">SRO942_LOCUS34456</name>
</gene>
<keyword evidence="4" id="KW-1185">Reference proteome</keyword>
<evidence type="ECO:0000313" key="4">
    <source>
        <dbReference type="Proteomes" id="UP000663829"/>
    </source>
</evidence>
<accession>A0A815MI66</accession>
<protein>
    <recommendedName>
        <fullName evidence="1">Apple domain-containing protein</fullName>
    </recommendedName>
</protein>
<dbReference type="EMBL" id="CAJNOQ010018243">
    <property type="protein sequence ID" value="CAF1422970.1"/>
    <property type="molecule type" value="Genomic_DNA"/>
</dbReference>
<evidence type="ECO:0000313" key="2">
    <source>
        <dbReference type="EMBL" id="CAF1422970.1"/>
    </source>
</evidence>
<evidence type="ECO:0000313" key="3">
    <source>
        <dbReference type="EMBL" id="CAF4305129.1"/>
    </source>
</evidence>
<dbReference type="Proteomes" id="UP000681722">
    <property type="component" value="Unassembled WGS sequence"/>
</dbReference>
<dbReference type="EMBL" id="CAJOBC010083670">
    <property type="protein sequence ID" value="CAF4305129.1"/>
    <property type="molecule type" value="Genomic_DNA"/>
</dbReference>
<dbReference type="InterPro" id="IPR003609">
    <property type="entry name" value="Pan_app"/>
</dbReference>
<dbReference type="SUPFAM" id="SSF57414">
    <property type="entry name" value="Hairpin loop containing domain-like"/>
    <property type="match status" value="1"/>
</dbReference>
<dbReference type="Proteomes" id="UP000663829">
    <property type="component" value="Unassembled WGS sequence"/>
</dbReference>
<dbReference type="AlphaFoldDB" id="A0A815MI66"/>
<reference evidence="2" key="1">
    <citation type="submission" date="2021-02" db="EMBL/GenBank/DDBJ databases">
        <authorList>
            <person name="Nowell W R."/>
        </authorList>
    </citation>
    <scope>NUCLEOTIDE SEQUENCE</scope>
</reference>
<evidence type="ECO:0000259" key="1">
    <source>
        <dbReference type="Pfam" id="PF00024"/>
    </source>
</evidence>